<organism evidence="1 2">
    <name type="scientific">Araneus ventricosus</name>
    <name type="common">Orbweaver spider</name>
    <name type="synonym">Epeira ventricosa</name>
    <dbReference type="NCBI Taxonomy" id="182803"/>
    <lineage>
        <taxon>Eukaryota</taxon>
        <taxon>Metazoa</taxon>
        <taxon>Ecdysozoa</taxon>
        <taxon>Arthropoda</taxon>
        <taxon>Chelicerata</taxon>
        <taxon>Arachnida</taxon>
        <taxon>Araneae</taxon>
        <taxon>Araneomorphae</taxon>
        <taxon>Entelegynae</taxon>
        <taxon>Araneoidea</taxon>
        <taxon>Araneidae</taxon>
        <taxon>Araneus</taxon>
    </lineage>
</organism>
<keyword evidence="2" id="KW-1185">Reference proteome</keyword>
<gene>
    <name evidence="1" type="ORF">AVEN_274997_1</name>
</gene>
<proteinExistence type="predicted"/>
<sequence length="146" mass="17396">MAQLEDLAIRPILEKKLKSEDRPSCQEFAPENSATKRYWALWASLHLKDVVLYRKWASDDGRSCRCRYAFCRTLRLPCDIVFVRPSDTPSSPYEYLDNLEVRWESVHVFARERFKLVSPRMKTRYYYGATDHHLNVGDQVWMYNPK</sequence>
<dbReference type="Proteomes" id="UP000499080">
    <property type="component" value="Unassembled WGS sequence"/>
</dbReference>
<protein>
    <submittedName>
        <fullName evidence="1">Uncharacterized protein</fullName>
    </submittedName>
</protein>
<evidence type="ECO:0000313" key="2">
    <source>
        <dbReference type="Proteomes" id="UP000499080"/>
    </source>
</evidence>
<accession>A0A4Y2V4I3</accession>
<dbReference type="OrthoDB" id="6537797at2759"/>
<comment type="caution">
    <text evidence="1">The sequence shown here is derived from an EMBL/GenBank/DDBJ whole genome shotgun (WGS) entry which is preliminary data.</text>
</comment>
<dbReference type="AlphaFoldDB" id="A0A4Y2V4I3"/>
<name>A0A4Y2V4I3_ARAVE</name>
<reference evidence="1 2" key="1">
    <citation type="journal article" date="2019" name="Sci. Rep.">
        <title>Orb-weaving spider Araneus ventricosus genome elucidates the spidroin gene catalogue.</title>
        <authorList>
            <person name="Kono N."/>
            <person name="Nakamura H."/>
            <person name="Ohtoshi R."/>
            <person name="Moran D.A.P."/>
            <person name="Shinohara A."/>
            <person name="Yoshida Y."/>
            <person name="Fujiwara M."/>
            <person name="Mori M."/>
            <person name="Tomita M."/>
            <person name="Arakawa K."/>
        </authorList>
    </citation>
    <scope>NUCLEOTIDE SEQUENCE [LARGE SCALE GENOMIC DNA]</scope>
</reference>
<evidence type="ECO:0000313" key="1">
    <source>
        <dbReference type="EMBL" id="GBO18760.1"/>
    </source>
</evidence>
<dbReference type="EMBL" id="BGPR01042361">
    <property type="protein sequence ID" value="GBO18760.1"/>
    <property type="molecule type" value="Genomic_DNA"/>
</dbReference>